<gene>
    <name evidence="2" type="ORF">SS20H10_000002</name>
</gene>
<name>A0A678TGW9_SACSP</name>
<evidence type="ECO:0000313" key="2">
    <source>
        <dbReference type="EMBL" id="AWA44609.1"/>
    </source>
</evidence>
<sequence>MRRQRRRPPLCAQLFHLDSRCATSAGALLFVPSSSTSIPDVPSAPATSSAPNPSKSDITVGRRAQVVEFMSAVKESR</sequence>
<organism evidence="2">
    <name type="scientific">Saccharum spontaneum</name>
    <name type="common">Wild sugarcane</name>
    <dbReference type="NCBI Taxonomy" id="62335"/>
    <lineage>
        <taxon>Eukaryota</taxon>
        <taxon>Viridiplantae</taxon>
        <taxon>Streptophyta</taxon>
        <taxon>Embryophyta</taxon>
        <taxon>Tracheophyta</taxon>
        <taxon>Spermatophyta</taxon>
        <taxon>Magnoliopsida</taxon>
        <taxon>Liliopsida</taxon>
        <taxon>Poales</taxon>
        <taxon>Poaceae</taxon>
        <taxon>PACMAD clade</taxon>
        <taxon>Panicoideae</taxon>
        <taxon>Andropogonodae</taxon>
        <taxon>Andropogoneae</taxon>
        <taxon>Saccharinae</taxon>
        <taxon>Saccharum</taxon>
        <taxon>Saccharum officinarum species complex</taxon>
    </lineage>
</organism>
<proteinExistence type="predicted"/>
<protein>
    <submittedName>
        <fullName evidence="2">Uncharacterized protein</fullName>
    </submittedName>
</protein>
<dbReference type="EMBL" id="MH182530">
    <property type="protein sequence ID" value="AWA44609.1"/>
    <property type="molecule type" value="Genomic_DNA"/>
</dbReference>
<evidence type="ECO:0000256" key="1">
    <source>
        <dbReference type="SAM" id="MobiDB-lite"/>
    </source>
</evidence>
<accession>A0A678TGW9</accession>
<reference evidence="2" key="1">
    <citation type="submission" date="2018-04" db="EMBL/GenBank/DDBJ databases">
        <title>Comparative Analysis of Homologous Sequences of Saccharum officinarum and Saccharum spontaneum Reveals Independent Polyploidization Events.</title>
        <authorList>
            <person name="Sharma A."/>
            <person name="Song J."/>
            <person name="Lin Q."/>
            <person name="Singh R."/>
            <person name="Ramos N."/>
            <person name="Wang K."/>
            <person name="Zhang J."/>
            <person name="Ming R."/>
            <person name="Yu Q."/>
        </authorList>
    </citation>
    <scope>NUCLEOTIDE SEQUENCE</scope>
</reference>
<feature type="compositionally biased region" description="Low complexity" evidence="1">
    <location>
        <begin position="39"/>
        <end position="56"/>
    </location>
</feature>
<dbReference type="AlphaFoldDB" id="A0A678TGW9"/>
<feature type="region of interest" description="Disordered" evidence="1">
    <location>
        <begin position="35"/>
        <end position="58"/>
    </location>
</feature>